<evidence type="ECO:0000256" key="1">
    <source>
        <dbReference type="SAM" id="SignalP"/>
    </source>
</evidence>
<comment type="caution">
    <text evidence="2">The sequence shown here is derived from an EMBL/GenBank/DDBJ whole genome shotgun (WGS) entry which is preliminary data.</text>
</comment>
<name>A0ABP8H760_9BACT</name>
<protein>
    <submittedName>
        <fullName evidence="2">Uncharacterized protein</fullName>
    </submittedName>
</protein>
<evidence type="ECO:0000313" key="2">
    <source>
        <dbReference type="EMBL" id="GAA4335045.1"/>
    </source>
</evidence>
<reference evidence="3" key="1">
    <citation type="journal article" date="2019" name="Int. J. Syst. Evol. Microbiol.">
        <title>The Global Catalogue of Microorganisms (GCM) 10K type strain sequencing project: providing services to taxonomists for standard genome sequencing and annotation.</title>
        <authorList>
            <consortium name="The Broad Institute Genomics Platform"/>
            <consortium name="The Broad Institute Genome Sequencing Center for Infectious Disease"/>
            <person name="Wu L."/>
            <person name="Ma J."/>
        </authorList>
    </citation>
    <scope>NUCLEOTIDE SEQUENCE [LARGE SCALE GENOMIC DNA]</scope>
    <source>
        <strain evidence="3">JCM 17919</strain>
    </source>
</reference>
<dbReference type="Proteomes" id="UP001501725">
    <property type="component" value="Unassembled WGS sequence"/>
</dbReference>
<dbReference type="EMBL" id="BAABGY010000008">
    <property type="protein sequence ID" value="GAA4335045.1"/>
    <property type="molecule type" value="Genomic_DNA"/>
</dbReference>
<organism evidence="2 3">
    <name type="scientific">Flaviaesturariibacter amylovorans</name>
    <dbReference type="NCBI Taxonomy" id="1084520"/>
    <lineage>
        <taxon>Bacteria</taxon>
        <taxon>Pseudomonadati</taxon>
        <taxon>Bacteroidota</taxon>
        <taxon>Chitinophagia</taxon>
        <taxon>Chitinophagales</taxon>
        <taxon>Chitinophagaceae</taxon>
        <taxon>Flaviaestuariibacter</taxon>
    </lineage>
</organism>
<proteinExistence type="predicted"/>
<feature type="chain" id="PRO_5046298417" evidence="1">
    <location>
        <begin position="22"/>
        <end position="187"/>
    </location>
</feature>
<sequence length="187" mass="19828">MKAFYSTIVIMSMMSSCSRNSSTNNVTAPPSSFTVTANGRTHTINGSLASSSSTGSIIYKHVITGTSGSVTTTYTAYTLKATDQTINSTDPNYLYFEIPVSPQKASIAAGYSSNQATGGDGYYKFFGANAGGTTYDDNMNNDTWTLNVTSVNDGYASGTFTGTIVDSRNNRSFIITSGKFTSVKIID</sequence>
<dbReference type="RefSeq" id="WP_345256524.1">
    <property type="nucleotide sequence ID" value="NZ_BAABGY010000008.1"/>
</dbReference>
<evidence type="ECO:0000313" key="3">
    <source>
        <dbReference type="Proteomes" id="UP001501725"/>
    </source>
</evidence>
<accession>A0ABP8H760</accession>
<gene>
    <name evidence="2" type="ORF">GCM10023184_29570</name>
</gene>
<keyword evidence="1" id="KW-0732">Signal</keyword>
<keyword evidence="3" id="KW-1185">Reference proteome</keyword>
<dbReference type="PROSITE" id="PS51257">
    <property type="entry name" value="PROKAR_LIPOPROTEIN"/>
    <property type="match status" value="1"/>
</dbReference>
<feature type="signal peptide" evidence="1">
    <location>
        <begin position="1"/>
        <end position="21"/>
    </location>
</feature>